<protein>
    <submittedName>
        <fullName evidence="1">Uncharacterized protein</fullName>
    </submittedName>
</protein>
<dbReference type="AlphaFoldDB" id="A0A0E9PXK0"/>
<dbReference type="EMBL" id="GBXM01099969">
    <property type="protein sequence ID" value="JAH08608.1"/>
    <property type="molecule type" value="Transcribed_RNA"/>
</dbReference>
<reference evidence="1" key="1">
    <citation type="submission" date="2014-11" db="EMBL/GenBank/DDBJ databases">
        <authorList>
            <person name="Amaro Gonzalez C."/>
        </authorList>
    </citation>
    <scope>NUCLEOTIDE SEQUENCE</scope>
</reference>
<sequence length="33" mass="3711">MQSHNNLVSWYFGGSLQSWDLSSDVCPLTTCYA</sequence>
<proteinExistence type="predicted"/>
<accession>A0A0E9PXK0</accession>
<reference evidence="1" key="2">
    <citation type="journal article" date="2015" name="Fish Shellfish Immunol.">
        <title>Early steps in the European eel (Anguilla anguilla)-Vibrio vulnificus interaction in the gills: Role of the RtxA13 toxin.</title>
        <authorList>
            <person name="Callol A."/>
            <person name="Pajuelo D."/>
            <person name="Ebbesson L."/>
            <person name="Teles M."/>
            <person name="MacKenzie S."/>
            <person name="Amaro C."/>
        </authorList>
    </citation>
    <scope>NUCLEOTIDE SEQUENCE</scope>
</reference>
<organism evidence="1">
    <name type="scientific">Anguilla anguilla</name>
    <name type="common">European freshwater eel</name>
    <name type="synonym">Muraena anguilla</name>
    <dbReference type="NCBI Taxonomy" id="7936"/>
    <lineage>
        <taxon>Eukaryota</taxon>
        <taxon>Metazoa</taxon>
        <taxon>Chordata</taxon>
        <taxon>Craniata</taxon>
        <taxon>Vertebrata</taxon>
        <taxon>Euteleostomi</taxon>
        <taxon>Actinopterygii</taxon>
        <taxon>Neopterygii</taxon>
        <taxon>Teleostei</taxon>
        <taxon>Anguilliformes</taxon>
        <taxon>Anguillidae</taxon>
        <taxon>Anguilla</taxon>
    </lineage>
</organism>
<name>A0A0E9PXK0_ANGAN</name>
<evidence type="ECO:0000313" key="1">
    <source>
        <dbReference type="EMBL" id="JAH08608.1"/>
    </source>
</evidence>